<dbReference type="GO" id="GO:0016410">
    <property type="term" value="F:N-acyltransferase activity"/>
    <property type="evidence" value="ECO:0007669"/>
    <property type="project" value="InterPro"/>
</dbReference>
<dbReference type="SUPFAM" id="SSF51161">
    <property type="entry name" value="Trimeric LpxA-like enzymes"/>
    <property type="match status" value="1"/>
</dbReference>
<evidence type="ECO:0000256" key="5">
    <source>
        <dbReference type="ARBA" id="ARBA00023315"/>
    </source>
</evidence>
<accession>A0A2P2KIM1</accession>
<dbReference type="InterPro" id="IPR007691">
    <property type="entry name" value="LpxD"/>
</dbReference>
<dbReference type="GO" id="GO:0016020">
    <property type="term" value="C:membrane"/>
    <property type="evidence" value="ECO:0007669"/>
    <property type="project" value="GOC"/>
</dbReference>
<keyword evidence="2" id="KW-0441">Lipid A biosynthesis</keyword>
<dbReference type="GO" id="GO:0009245">
    <property type="term" value="P:lipid A biosynthetic process"/>
    <property type="evidence" value="ECO:0007669"/>
    <property type="project" value="UniProtKB-KW"/>
</dbReference>
<dbReference type="AlphaFoldDB" id="A0A2P2KIM1"/>
<dbReference type="CDD" id="cd03352">
    <property type="entry name" value="LbH_LpxD"/>
    <property type="match status" value="1"/>
</dbReference>
<organism evidence="7">
    <name type="scientific">Rhizophora mucronata</name>
    <name type="common">Asiatic mangrove</name>
    <dbReference type="NCBI Taxonomy" id="61149"/>
    <lineage>
        <taxon>Eukaryota</taxon>
        <taxon>Viridiplantae</taxon>
        <taxon>Streptophyta</taxon>
        <taxon>Embryophyta</taxon>
        <taxon>Tracheophyta</taxon>
        <taxon>Spermatophyta</taxon>
        <taxon>Magnoliopsida</taxon>
        <taxon>eudicotyledons</taxon>
        <taxon>Gunneridae</taxon>
        <taxon>Pentapetalae</taxon>
        <taxon>rosids</taxon>
        <taxon>fabids</taxon>
        <taxon>Malpighiales</taxon>
        <taxon>Rhizophoraceae</taxon>
        <taxon>Rhizophora</taxon>
    </lineage>
</organism>
<dbReference type="EMBL" id="GGEC01025085">
    <property type="protein sequence ID" value="MBX05569.1"/>
    <property type="molecule type" value="Transcribed_RNA"/>
</dbReference>
<keyword evidence="1" id="KW-0444">Lipid biosynthesis</keyword>
<dbReference type="InterPro" id="IPR001451">
    <property type="entry name" value="Hexapep"/>
</dbReference>
<dbReference type="PROSITE" id="PS00101">
    <property type="entry name" value="HEXAPEP_TRANSFERASES"/>
    <property type="match status" value="1"/>
</dbReference>
<reference evidence="7" key="1">
    <citation type="submission" date="2018-02" db="EMBL/GenBank/DDBJ databases">
        <title>Rhizophora mucronata_Transcriptome.</title>
        <authorList>
            <person name="Meera S.P."/>
            <person name="Sreeshan A."/>
            <person name="Augustine A."/>
        </authorList>
    </citation>
    <scope>NUCLEOTIDE SEQUENCE</scope>
    <source>
        <tissue evidence="7">Leaf</tissue>
    </source>
</reference>
<evidence type="ECO:0000256" key="2">
    <source>
        <dbReference type="ARBA" id="ARBA00022556"/>
    </source>
</evidence>
<dbReference type="InterPro" id="IPR011004">
    <property type="entry name" value="Trimer_LpxA-like_sf"/>
</dbReference>
<name>A0A2P2KIM1_RHIMU</name>
<dbReference type="Gene3D" id="2.160.10.10">
    <property type="entry name" value="Hexapeptide repeat proteins"/>
    <property type="match status" value="1"/>
</dbReference>
<dbReference type="PANTHER" id="PTHR43378">
    <property type="entry name" value="UDP-3-O-ACYLGLUCOSAMINE N-ACYLTRANSFERASE"/>
    <property type="match status" value="1"/>
</dbReference>
<feature type="transmembrane region" description="Helical" evidence="6">
    <location>
        <begin position="264"/>
        <end position="286"/>
    </location>
</feature>
<sequence>MAASLQRLSILGTFFPIYRLIHKNSTVEHFHTFHTHRHYSGSSSLDRAEDRPGLSHEDFSKWRNGGGVFHKSACIDRSVLIEIGSVVHSKAVLAANVIVGSGSVIGPDVTVGQLTKIGYNVALSNCSIGDSCIIHNGVCIGQDGFGFFVDDQGQMVKKPQLLNARIGNHVEVGSNTCIDRGSWRDTVIGDHTKIDNLVQIGHNVIIGKSCMLCGQVGIAGSVTIGDYVSMGGRVAVRDHVSIASKVRLAANSCVTKDISKHGDYGGFPAVRVIFMSLLLFGSIWVLKSKIVFWLSQSLHTS</sequence>
<evidence type="ECO:0000256" key="1">
    <source>
        <dbReference type="ARBA" id="ARBA00022516"/>
    </source>
</evidence>
<keyword evidence="6" id="KW-0472">Membrane</keyword>
<dbReference type="InterPro" id="IPR018357">
    <property type="entry name" value="Hexapep_transf_CS"/>
</dbReference>
<dbReference type="Pfam" id="PF00132">
    <property type="entry name" value="Hexapep"/>
    <property type="match status" value="1"/>
</dbReference>
<evidence type="ECO:0000313" key="7">
    <source>
        <dbReference type="EMBL" id="MBX05569.1"/>
    </source>
</evidence>
<protein>
    <submittedName>
        <fullName evidence="7">Uncharacterized protein</fullName>
    </submittedName>
</protein>
<keyword evidence="5" id="KW-0012">Acyltransferase</keyword>
<dbReference type="EMBL" id="GGEC01025086">
    <property type="protein sequence ID" value="MBX05570.1"/>
    <property type="molecule type" value="Transcribed_RNA"/>
</dbReference>
<evidence type="ECO:0000256" key="4">
    <source>
        <dbReference type="ARBA" id="ARBA00023098"/>
    </source>
</evidence>
<proteinExistence type="predicted"/>
<keyword evidence="3" id="KW-0808">Transferase</keyword>
<keyword evidence="6" id="KW-1133">Transmembrane helix</keyword>
<evidence type="ECO:0000256" key="3">
    <source>
        <dbReference type="ARBA" id="ARBA00022679"/>
    </source>
</evidence>
<keyword evidence="6" id="KW-0812">Transmembrane</keyword>
<dbReference type="PANTHER" id="PTHR43378:SF2">
    <property type="entry name" value="UDP-3-O-ACYLGLUCOSAMINE N-ACYLTRANSFERASE 1, MITOCHONDRIAL-RELATED"/>
    <property type="match status" value="1"/>
</dbReference>
<dbReference type="NCBIfam" id="NF002060">
    <property type="entry name" value="PRK00892.1"/>
    <property type="match status" value="1"/>
</dbReference>
<evidence type="ECO:0000256" key="6">
    <source>
        <dbReference type="SAM" id="Phobius"/>
    </source>
</evidence>
<keyword evidence="4" id="KW-0443">Lipid metabolism</keyword>